<dbReference type="Proteomes" id="UP001519288">
    <property type="component" value="Unassembled WGS sequence"/>
</dbReference>
<dbReference type="RefSeq" id="WP_209861009.1">
    <property type="nucleotide sequence ID" value="NZ_JAGGLD010000002.1"/>
</dbReference>
<evidence type="ECO:0000256" key="1">
    <source>
        <dbReference type="SAM" id="Phobius"/>
    </source>
</evidence>
<keyword evidence="1" id="KW-1133">Transmembrane helix</keyword>
<gene>
    <name evidence="2" type="ORF">J2Z69_001681</name>
</gene>
<organism evidence="2 3">
    <name type="scientific">Paenibacillus shirakamiensis</name>
    <dbReference type="NCBI Taxonomy" id="1265935"/>
    <lineage>
        <taxon>Bacteria</taxon>
        <taxon>Bacillati</taxon>
        <taxon>Bacillota</taxon>
        <taxon>Bacilli</taxon>
        <taxon>Bacillales</taxon>
        <taxon>Paenibacillaceae</taxon>
        <taxon>Paenibacillus</taxon>
    </lineage>
</organism>
<evidence type="ECO:0000313" key="3">
    <source>
        <dbReference type="Proteomes" id="UP001519288"/>
    </source>
</evidence>
<dbReference type="EMBL" id="JAGGLD010000002">
    <property type="protein sequence ID" value="MBP2000650.1"/>
    <property type="molecule type" value="Genomic_DNA"/>
</dbReference>
<sequence length="173" mass="19802">MGKASDDGGNEAESELVQGVVHKNTVNAGTDTKYHGEHLFKKQINKILAKEIQYEEQVHIKAQLSIKALFDEEQRLVHFTAYDKVLQHTHPQSRLGHIQKLLNRDIELSFIPAISIFLLMALLVVIPWRQYSNQGQPQIQMITADRGALIEAGGNTYWQRDYERAVRLLENQN</sequence>
<comment type="caution">
    <text evidence="2">The sequence shown here is derived from an EMBL/GenBank/DDBJ whole genome shotgun (WGS) entry which is preliminary data.</text>
</comment>
<evidence type="ECO:0000313" key="2">
    <source>
        <dbReference type="EMBL" id="MBP2000650.1"/>
    </source>
</evidence>
<keyword evidence="1" id="KW-0812">Transmembrane</keyword>
<keyword evidence="1" id="KW-0472">Membrane</keyword>
<proteinExistence type="predicted"/>
<protein>
    <submittedName>
        <fullName evidence="2">Uncharacterized protein</fullName>
    </submittedName>
</protein>
<keyword evidence="3" id="KW-1185">Reference proteome</keyword>
<accession>A0ABS4JHV9</accession>
<feature type="transmembrane region" description="Helical" evidence="1">
    <location>
        <begin position="108"/>
        <end position="128"/>
    </location>
</feature>
<reference evidence="2 3" key="1">
    <citation type="submission" date="2021-03" db="EMBL/GenBank/DDBJ databases">
        <title>Genomic Encyclopedia of Type Strains, Phase IV (KMG-IV): sequencing the most valuable type-strain genomes for metagenomic binning, comparative biology and taxonomic classification.</title>
        <authorList>
            <person name="Goeker M."/>
        </authorList>
    </citation>
    <scope>NUCLEOTIDE SEQUENCE [LARGE SCALE GENOMIC DNA]</scope>
    <source>
        <strain evidence="2 3">DSM 26806</strain>
    </source>
</reference>
<name>A0ABS4JHV9_9BACL</name>